<evidence type="ECO:0000313" key="1">
    <source>
        <dbReference type="EMBL" id="GEU52653.1"/>
    </source>
</evidence>
<organism evidence="1">
    <name type="scientific">Tanacetum cinerariifolium</name>
    <name type="common">Dalmatian daisy</name>
    <name type="synonym">Chrysanthemum cinerariifolium</name>
    <dbReference type="NCBI Taxonomy" id="118510"/>
    <lineage>
        <taxon>Eukaryota</taxon>
        <taxon>Viridiplantae</taxon>
        <taxon>Streptophyta</taxon>
        <taxon>Embryophyta</taxon>
        <taxon>Tracheophyta</taxon>
        <taxon>Spermatophyta</taxon>
        <taxon>Magnoliopsida</taxon>
        <taxon>eudicotyledons</taxon>
        <taxon>Gunneridae</taxon>
        <taxon>Pentapetalae</taxon>
        <taxon>asterids</taxon>
        <taxon>campanulids</taxon>
        <taxon>Asterales</taxon>
        <taxon>Asteraceae</taxon>
        <taxon>Asteroideae</taxon>
        <taxon>Anthemideae</taxon>
        <taxon>Anthemidinae</taxon>
        <taxon>Tanacetum</taxon>
    </lineage>
</organism>
<sequence length="148" mass="15868">MLVRNYCGLVRNNHGEADVGGATVRDCWATSSVGCCWCGNESSVGGAAVGDWWATGSVGCCCCGNGSVCLIVEVLKVEFRTVGCRSKVRKSQACARRGDNSKGPPKSTPDWVAALMTKEKVKVLILFIQWIMKGSTLDNTQKEDNSKT</sequence>
<dbReference type="EMBL" id="BKCJ010003048">
    <property type="protein sequence ID" value="GEU52653.1"/>
    <property type="molecule type" value="Genomic_DNA"/>
</dbReference>
<proteinExistence type="predicted"/>
<gene>
    <name evidence="1" type="ORF">Tci_024631</name>
</gene>
<dbReference type="AlphaFoldDB" id="A0A6L2KSV7"/>
<comment type="caution">
    <text evidence="1">The sequence shown here is derived from an EMBL/GenBank/DDBJ whole genome shotgun (WGS) entry which is preliminary data.</text>
</comment>
<name>A0A6L2KSV7_TANCI</name>
<reference evidence="1" key="1">
    <citation type="journal article" date="2019" name="Sci. Rep.">
        <title>Draft genome of Tanacetum cinerariifolium, the natural source of mosquito coil.</title>
        <authorList>
            <person name="Yamashiro T."/>
            <person name="Shiraishi A."/>
            <person name="Satake H."/>
            <person name="Nakayama K."/>
        </authorList>
    </citation>
    <scope>NUCLEOTIDE SEQUENCE</scope>
</reference>
<accession>A0A6L2KSV7</accession>
<protein>
    <submittedName>
        <fullName evidence="1">Uncharacterized protein</fullName>
    </submittedName>
</protein>